<comment type="caution">
    <text evidence="18">The sequence shown here is derived from an EMBL/GenBank/DDBJ whole genome shotgun (WGS) entry which is preliminary data.</text>
</comment>
<evidence type="ECO:0000259" key="17">
    <source>
        <dbReference type="SMART" id="SM00382"/>
    </source>
</evidence>
<evidence type="ECO:0000256" key="8">
    <source>
        <dbReference type="ARBA" id="ARBA00022801"/>
    </source>
</evidence>
<keyword evidence="9 14" id="KW-0862">Zinc</keyword>
<evidence type="ECO:0000256" key="1">
    <source>
        <dbReference type="ARBA" id="ARBA00004370"/>
    </source>
</evidence>
<dbReference type="EC" id="3.4.24.-" evidence="14"/>
<dbReference type="InterPro" id="IPR003960">
    <property type="entry name" value="ATPase_AAA_CS"/>
</dbReference>
<dbReference type="SMART" id="SM00382">
    <property type="entry name" value="AAA"/>
    <property type="match status" value="1"/>
</dbReference>
<dbReference type="InterPro" id="IPR027417">
    <property type="entry name" value="P-loop_NTPase"/>
</dbReference>
<dbReference type="InterPro" id="IPR011546">
    <property type="entry name" value="Pept_M41_FtsH_extracell"/>
</dbReference>
<dbReference type="Gene3D" id="1.20.58.760">
    <property type="entry name" value="Peptidase M41"/>
    <property type="match status" value="1"/>
</dbReference>
<evidence type="ECO:0000256" key="16">
    <source>
        <dbReference type="SAM" id="MobiDB-lite"/>
    </source>
</evidence>
<dbReference type="InterPro" id="IPR037219">
    <property type="entry name" value="Peptidase_M41-like"/>
</dbReference>
<dbReference type="PANTHER" id="PTHR23076">
    <property type="entry name" value="METALLOPROTEASE M41 FTSH"/>
    <property type="match status" value="1"/>
</dbReference>
<keyword evidence="10 14" id="KW-0067">ATP-binding</keyword>
<dbReference type="SUPFAM" id="SSF52540">
    <property type="entry name" value="P-loop containing nucleoside triphosphate hydrolases"/>
    <property type="match status" value="1"/>
</dbReference>
<dbReference type="Pfam" id="PF00004">
    <property type="entry name" value="AAA"/>
    <property type="match status" value="1"/>
</dbReference>
<proteinExistence type="inferred from homology"/>
<keyword evidence="11 14" id="KW-1133">Transmembrane helix</keyword>
<dbReference type="InterPro" id="IPR000642">
    <property type="entry name" value="Peptidase_M41"/>
</dbReference>
<dbReference type="InterPro" id="IPR041569">
    <property type="entry name" value="AAA_lid_3"/>
</dbReference>
<dbReference type="Pfam" id="PF01434">
    <property type="entry name" value="Peptidase_M41"/>
    <property type="match status" value="1"/>
</dbReference>
<evidence type="ECO:0000256" key="12">
    <source>
        <dbReference type="ARBA" id="ARBA00023049"/>
    </source>
</evidence>
<dbReference type="GO" id="GO:0008237">
    <property type="term" value="F:metallopeptidase activity"/>
    <property type="evidence" value="ECO:0007669"/>
    <property type="project" value="UniProtKB-KW"/>
</dbReference>
<evidence type="ECO:0000256" key="3">
    <source>
        <dbReference type="ARBA" id="ARBA00022475"/>
    </source>
</evidence>
<organism evidence="18 19">
    <name type="scientific">Pedococcus ginsenosidimutans</name>
    <dbReference type="NCBI Taxonomy" id="490570"/>
    <lineage>
        <taxon>Bacteria</taxon>
        <taxon>Bacillati</taxon>
        <taxon>Actinomycetota</taxon>
        <taxon>Actinomycetes</taxon>
        <taxon>Micrococcales</taxon>
        <taxon>Intrasporangiaceae</taxon>
        <taxon>Pedococcus</taxon>
    </lineage>
</organism>
<feature type="region of interest" description="Disordered" evidence="16">
    <location>
        <begin position="639"/>
        <end position="697"/>
    </location>
</feature>
<evidence type="ECO:0000256" key="15">
    <source>
        <dbReference type="RuleBase" id="RU003651"/>
    </source>
</evidence>
<dbReference type="Gene3D" id="3.40.50.300">
    <property type="entry name" value="P-loop containing nucleotide triphosphate hydrolases"/>
    <property type="match status" value="1"/>
</dbReference>
<comment type="subcellular location">
    <subcellularLocation>
        <location evidence="14">Cell membrane</location>
        <topology evidence="14">Multi-pass membrane protein</topology>
        <orientation evidence="14">Cytoplasmic side</orientation>
    </subcellularLocation>
    <subcellularLocation>
        <location evidence="1">Membrane</location>
    </subcellularLocation>
</comment>
<sequence length="697" mass="75326">MDFKRILRAPLFWVVAVIAITLMVFSLSDAGGYTRIDTSAAEQLITQKKVEKVTITNNEVVDIDLKSGQTYSDGKNIKDATKVRTEYVEAAGPGFIQLLADNPPPGGFNQDNKGTNPFVALLGSLLPIIILLGLFWFLMTQMQGGGSRVMQFGKSKAKLASKDTPKVTFADVAGADEAVEELHEIKEFLAEPAKFLAVGAKIPKGVLLYGPPGTGKTLLARAVAGEAGVPFYSISGSDFVEMFVGVGASRVRDLFEQAKANAPAIVFVDEIDAVGRHRGAGLGGGHDEREQTLNQLLVEMDGFDVKTNVILIAATNRPDILDPALLRPGRFDRQIAVEAPDMIGRHRILEVHSQGKPMAAGVDLLAVARRTPGFTGADLANVLNEAALLTARSDGKLIDDAALDEAIDRVIAGPQKRTRIMSAKERKITAYHEAGHALVASAMNHLDPVTKVTILPRGRALGYTMVMPTDDKYSTTRNEILDQLAYALGGRVAEEVVFHDPTTGAANDIEKATAMARKMVTEYGMSERVGAIKLGQSQGEVFLGRDMGHQRDYSEEIASVVDTEVRSLIEHAHDEAWHVINDNRDILDRLVLDLLEHETLNAKELAAIFASVRKRPMRPTWLSSETRFLSDQPPVLTPAEKAAQNGSHGLESAGSDRQTAEAIDRAAEAGAPKASEEHPPTQVIEVPEGGQVNPNDH</sequence>
<evidence type="ECO:0000256" key="10">
    <source>
        <dbReference type="ARBA" id="ARBA00022840"/>
    </source>
</evidence>
<evidence type="ECO:0000256" key="13">
    <source>
        <dbReference type="ARBA" id="ARBA00023136"/>
    </source>
</evidence>
<keyword evidence="5 14" id="KW-0812">Transmembrane</keyword>
<dbReference type="InterPro" id="IPR005936">
    <property type="entry name" value="FtsH"/>
</dbReference>
<evidence type="ECO:0000256" key="6">
    <source>
        <dbReference type="ARBA" id="ARBA00022723"/>
    </source>
</evidence>
<dbReference type="SUPFAM" id="SSF140990">
    <property type="entry name" value="FtsH protease domain-like"/>
    <property type="match status" value="1"/>
</dbReference>
<feature type="domain" description="AAA+ ATPase" evidence="17">
    <location>
        <begin position="202"/>
        <end position="341"/>
    </location>
</feature>
<comment type="cofactor">
    <cofactor evidence="14">
        <name>Zn(2+)</name>
        <dbReference type="ChEBI" id="CHEBI:29105"/>
    </cofactor>
    <text evidence="14">Binds 1 zinc ion per subunit.</text>
</comment>
<feature type="compositionally biased region" description="Basic and acidic residues" evidence="16">
    <location>
        <begin position="658"/>
        <end position="667"/>
    </location>
</feature>
<feature type="binding site" evidence="14">
    <location>
        <position position="436"/>
    </location>
    <ligand>
        <name>Zn(2+)</name>
        <dbReference type="ChEBI" id="CHEBI:29105"/>
        <note>catalytic</note>
    </ligand>
</feature>
<feature type="binding site" evidence="14">
    <location>
        <position position="508"/>
    </location>
    <ligand>
        <name>Zn(2+)</name>
        <dbReference type="ChEBI" id="CHEBI:29105"/>
        <note>catalytic</note>
    </ligand>
</feature>
<dbReference type="PANTHER" id="PTHR23076:SF97">
    <property type="entry name" value="ATP-DEPENDENT ZINC METALLOPROTEASE YME1L1"/>
    <property type="match status" value="1"/>
</dbReference>
<evidence type="ECO:0000313" key="19">
    <source>
        <dbReference type="Proteomes" id="UP001500556"/>
    </source>
</evidence>
<keyword evidence="13 14" id="KW-0472">Membrane</keyword>
<accession>A0ABP8XKZ0</accession>
<feature type="active site" evidence="14">
    <location>
        <position position="433"/>
    </location>
</feature>
<keyword evidence="7 14" id="KW-0547">Nucleotide-binding</keyword>
<dbReference type="PROSITE" id="PS00674">
    <property type="entry name" value="AAA"/>
    <property type="match status" value="1"/>
</dbReference>
<feature type="transmembrane region" description="Helical" evidence="14">
    <location>
        <begin position="118"/>
        <end position="138"/>
    </location>
</feature>
<evidence type="ECO:0000256" key="9">
    <source>
        <dbReference type="ARBA" id="ARBA00022833"/>
    </source>
</evidence>
<evidence type="ECO:0000313" key="18">
    <source>
        <dbReference type="EMBL" id="GAA4710342.1"/>
    </source>
</evidence>
<dbReference type="HAMAP" id="MF_01458">
    <property type="entry name" value="FtsH"/>
    <property type="match status" value="1"/>
</dbReference>
<keyword evidence="3 14" id="KW-1003">Cell membrane</keyword>
<comment type="similarity">
    <text evidence="15">Belongs to the AAA ATPase family.</text>
</comment>
<name>A0ABP8XKZ0_9MICO</name>
<dbReference type="NCBIfam" id="TIGR01241">
    <property type="entry name" value="FtsH_fam"/>
    <property type="match status" value="1"/>
</dbReference>
<reference evidence="19" key="1">
    <citation type="journal article" date="2019" name="Int. J. Syst. Evol. Microbiol.">
        <title>The Global Catalogue of Microorganisms (GCM) 10K type strain sequencing project: providing services to taxonomists for standard genome sequencing and annotation.</title>
        <authorList>
            <consortium name="The Broad Institute Genomics Platform"/>
            <consortium name="The Broad Institute Genome Sequencing Center for Infectious Disease"/>
            <person name="Wu L."/>
            <person name="Ma J."/>
        </authorList>
    </citation>
    <scope>NUCLEOTIDE SEQUENCE [LARGE SCALE GENOMIC DNA]</scope>
    <source>
        <strain evidence="19">JCM 18961</strain>
    </source>
</reference>
<dbReference type="EMBL" id="BAABLO010000001">
    <property type="protein sequence ID" value="GAA4710342.1"/>
    <property type="molecule type" value="Genomic_DNA"/>
</dbReference>
<evidence type="ECO:0000256" key="14">
    <source>
        <dbReference type="HAMAP-Rule" id="MF_01458"/>
    </source>
</evidence>
<dbReference type="Pfam" id="PF17862">
    <property type="entry name" value="AAA_lid_3"/>
    <property type="match status" value="1"/>
</dbReference>
<evidence type="ECO:0000256" key="11">
    <source>
        <dbReference type="ARBA" id="ARBA00022989"/>
    </source>
</evidence>
<dbReference type="RefSeq" id="WP_345500658.1">
    <property type="nucleotide sequence ID" value="NZ_BAABLO010000001.1"/>
</dbReference>
<keyword evidence="19" id="KW-1185">Reference proteome</keyword>
<feature type="transmembrane region" description="Helical" evidence="14">
    <location>
        <begin position="7"/>
        <end position="27"/>
    </location>
</feature>
<evidence type="ECO:0000256" key="4">
    <source>
        <dbReference type="ARBA" id="ARBA00022670"/>
    </source>
</evidence>
<dbReference type="InterPro" id="IPR003593">
    <property type="entry name" value="AAA+_ATPase"/>
</dbReference>
<keyword evidence="8 14" id="KW-0378">Hydrolase</keyword>
<dbReference type="Gene3D" id="1.10.8.60">
    <property type="match status" value="1"/>
</dbReference>
<comment type="subunit">
    <text evidence="14">Homohexamer.</text>
</comment>
<comment type="similarity">
    <text evidence="2 14">In the C-terminal section; belongs to the peptidase M41 family.</text>
</comment>
<evidence type="ECO:0000256" key="2">
    <source>
        <dbReference type="ARBA" id="ARBA00010044"/>
    </source>
</evidence>
<dbReference type="Pfam" id="PF06480">
    <property type="entry name" value="FtsH_ext"/>
    <property type="match status" value="1"/>
</dbReference>
<keyword evidence="12 14" id="KW-0482">Metalloprotease</keyword>
<dbReference type="Proteomes" id="UP001500556">
    <property type="component" value="Unassembled WGS sequence"/>
</dbReference>
<evidence type="ECO:0000256" key="7">
    <source>
        <dbReference type="ARBA" id="ARBA00022741"/>
    </source>
</evidence>
<comment type="function">
    <text evidence="14">Acts as a processive, ATP-dependent zinc metallopeptidase for both cytoplasmic and membrane proteins. Plays a role in the quality control of integral membrane proteins.</text>
</comment>
<evidence type="ECO:0000256" key="5">
    <source>
        <dbReference type="ARBA" id="ARBA00022692"/>
    </source>
</evidence>
<keyword evidence="6 14" id="KW-0479">Metal-binding</keyword>
<dbReference type="InterPro" id="IPR003959">
    <property type="entry name" value="ATPase_AAA_core"/>
</dbReference>
<protein>
    <recommendedName>
        <fullName evidence="14">ATP-dependent zinc metalloprotease FtsH</fullName>
        <ecNumber evidence="14">3.4.24.-</ecNumber>
    </recommendedName>
</protein>
<dbReference type="CDD" id="cd19501">
    <property type="entry name" value="RecA-like_FtsH"/>
    <property type="match status" value="1"/>
</dbReference>
<gene>
    <name evidence="14 18" type="primary">ftsH</name>
    <name evidence="18" type="ORF">GCM10025782_02970</name>
</gene>
<feature type="binding site" evidence="14">
    <location>
        <position position="432"/>
    </location>
    <ligand>
        <name>Zn(2+)</name>
        <dbReference type="ChEBI" id="CHEBI:29105"/>
        <note>catalytic</note>
    </ligand>
</feature>
<keyword evidence="4 14" id="KW-0645">Protease</keyword>
<feature type="binding site" evidence="14">
    <location>
        <begin position="210"/>
        <end position="217"/>
    </location>
    <ligand>
        <name>ATP</name>
        <dbReference type="ChEBI" id="CHEBI:30616"/>
    </ligand>
</feature>
<comment type="similarity">
    <text evidence="14">In the central section; belongs to the AAA ATPase family.</text>
</comment>